<feature type="transmembrane region" description="Helical" evidence="8">
    <location>
        <begin position="54"/>
        <end position="74"/>
    </location>
</feature>
<dbReference type="RefSeq" id="XP_007721254.1">
    <property type="nucleotide sequence ID" value="XM_007723064.1"/>
</dbReference>
<dbReference type="InterPro" id="IPR050360">
    <property type="entry name" value="MFS_Sugar_Transporters"/>
</dbReference>
<feature type="transmembrane region" description="Helical" evidence="8">
    <location>
        <begin position="441"/>
        <end position="459"/>
    </location>
</feature>
<dbReference type="FunFam" id="1.20.1250.20:FF:000134">
    <property type="entry name" value="MFS sugar transporter protein"/>
    <property type="match status" value="1"/>
</dbReference>
<keyword evidence="3 7" id="KW-0813">Transport</keyword>
<proteinExistence type="inferred from homology"/>
<sequence>MDVVRRNKGAFIVAIVANTGSMLFGFDTGVAGAVTSMMSFRKDFHLAASPSKAAASSSNIVALLNAGAFFGAMAPSLVGRHIGRRHMLALAGFLFMIGGILQTAAQPPSLSMLYGGRVIAGFGVGIISNTTPVFVAECSPKHLRGLMMAFFEMFLVSGGMLAYWTTYGCSLHVSPTKSSQWRIPLSIQIILAGIVTISCWFAPESPRWLARGDRWDDARRSLARLRNLPESDEAITVEMAEIATQIDEEIASTNGRSFKEMFMGKNFTRLCWGLGVACLAMWTGHNSILYYGPTVFREIGFTAQDAALFASGMITVIKFGVTGIFVLTGIGIFKRKHLFAVGAFFMGVFMFALGAILATNPPYKGSEHSPAGRGMMAMIYLFIVAYSMSWGPVSWVYMGEIFPTRLRDWGMGLCGLMTWGMNYCVSKLTPIMVLNIGWKTWMIFGTMNIVAVIFSIFMPETKGVKLEDMDVLFGVVDEESRRQDIENHIAAVEKRVDGADEIGAEEVGAVAATPKAM</sequence>
<comment type="caution">
    <text evidence="10">The sequence shown here is derived from an EMBL/GenBank/DDBJ whole genome shotgun (WGS) entry which is preliminary data.</text>
</comment>
<comment type="subcellular location">
    <subcellularLocation>
        <location evidence="1">Membrane</location>
        <topology evidence="1">Multi-pass membrane protein</topology>
    </subcellularLocation>
</comment>
<evidence type="ECO:0000256" key="7">
    <source>
        <dbReference type="RuleBase" id="RU003346"/>
    </source>
</evidence>
<evidence type="ECO:0000259" key="9">
    <source>
        <dbReference type="PROSITE" id="PS50850"/>
    </source>
</evidence>
<dbReference type="GeneID" id="19157053"/>
<dbReference type="OrthoDB" id="508119at2759"/>
<feature type="transmembrane region" description="Helical" evidence="8">
    <location>
        <begin position="12"/>
        <end position="34"/>
    </location>
</feature>
<dbReference type="Pfam" id="PF00083">
    <property type="entry name" value="Sugar_tr"/>
    <property type="match status" value="1"/>
</dbReference>
<dbReference type="EMBL" id="AMWN01000002">
    <property type="protein sequence ID" value="EXJ93760.1"/>
    <property type="molecule type" value="Genomic_DNA"/>
</dbReference>
<evidence type="ECO:0000256" key="4">
    <source>
        <dbReference type="ARBA" id="ARBA00022692"/>
    </source>
</evidence>
<evidence type="ECO:0000256" key="5">
    <source>
        <dbReference type="ARBA" id="ARBA00022989"/>
    </source>
</evidence>
<evidence type="ECO:0000313" key="10">
    <source>
        <dbReference type="EMBL" id="EXJ93760.1"/>
    </source>
</evidence>
<dbReference type="Proteomes" id="UP000019484">
    <property type="component" value="Unassembled WGS sequence"/>
</dbReference>
<dbReference type="HOGENOM" id="CLU_001265_30_12_1"/>
<feature type="transmembrane region" description="Helical" evidence="8">
    <location>
        <begin position="86"/>
        <end position="105"/>
    </location>
</feature>
<dbReference type="Gene3D" id="1.20.1250.20">
    <property type="entry name" value="MFS general substrate transporter like domains"/>
    <property type="match status" value="1"/>
</dbReference>
<keyword evidence="11" id="KW-1185">Reference proteome</keyword>
<keyword evidence="6 8" id="KW-0472">Membrane</keyword>
<dbReference type="AlphaFoldDB" id="W9YVP2"/>
<comment type="similarity">
    <text evidence="2 7">Belongs to the major facilitator superfamily. Sugar transporter (TC 2.A.1.1) family.</text>
</comment>
<organism evidence="10 11">
    <name type="scientific">Capronia coronata CBS 617.96</name>
    <dbReference type="NCBI Taxonomy" id="1182541"/>
    <lineage>
        <taxon>Eukaryota</taxon>
        <taxon>Fungi</taxon>
        <taxon>Dikarya</taxon>
        <taxon>Ascomycota</taxon>
        <taxon>Pezizomycotina</taxon>
        <taxon>Eurotiomycetes</taxon>
        <taxon>Chaetothyriomycetidae</taxon>
        <taxon>Chaetothyriales</taxon>
        <taxon>Herpotrichiellaceae</taxon>
        <taxon>Capronia</taxon>
    </lineage>
</organism>
<keyword evidence="4 8" id="KW-0812">Transmembrane</keyword>
<dbReference type="InterPro" id="IPR003663">
    <property type="entry name" value="Sugar/inositol_transpt"/>
</dbReference>
<evidence type="ECO:0000256" key="8">
    <source>
        <dbReference type="SAM" id="Phobius"/>
    </source>
</evidence>
<feature type="transmembrane region" description="Helical" evidence="8">
    <location>
        <begin position="377"/>
        <end position="397"/>
    </location>
</feature>
<feature type="transmembrane region" description="Helical" evidence="8">
    <location>
        <begin position="306"/>
        <end position="326"/>
    </location>
</feature>
<dbReference type="SUPFAM" id="SSF103473">
    <property type="entry name" value="MFS general substrate transporter"/>
    <property type="match status" value="1"/>
</dbReference>
<feature type="transmembrane region" description="Helical" evidence="8">
    <location>
        <begin position="338"/>
        <end position="357"/>
    </location>
</feature>
<feature type="transmembrane region" description="Helical" evidence="8">
    <location>
        <begin position="185"/>
        <end position="202"/>
    </location>
</feature>
<dbReference type="PANTHER" id="PTHR48022">
    <property type="entry name" value="PLASTIDIC GLUCOSE TRANSPORTER 4"/>
    <property type="match status" value="1"/>
</dbReference>
<reference evidence="10 11" key="1">
    <citation type="submission" date="2013-03" db="EMBL/GenBank/DDBJ databases">
        <title>The Genome Sequence of Capronia coronata CBS 617.96.</title>
        <authorList>
            <consortium name="The Broad Institute Genomics Platform"/>
            <person name="Cuomo C."/>
            <person name="de Hoog S."/>
            <person name="Gorbushina A."/>
            <person name="Walker B."/>
            <person name="Young S.K."/>
            <person name="Zeng Q."/>
            <person name="Gargeya S."/>
            <person name="Fitzgerald M."/>
            <person name="Haas B."/>
            <person name="Abouelleil A."/>
            <person name="Allen A.W."/>
            <person name="Alvarado L."/>
            <person name="Arachchi H.M."/>
            <person name="Berlin A.M."/>
            <person name="Chapman S.B."/>
            <person name="Gainer-Dewar J."/>
            <person name="Goldberg J."/>
            <person name="Griggs A."/>
            <person name="Gujja S."/>
            <person name="Hansen M."/>
            <person name="Howarth C."/>
            <person name="Imamovic A."/>
            <person name="Ireland A."/>
            <person name="Larimer J."/>
            <person name="McCowan C."/>
            <person name="Murphy C."/>
            <person name="Pearson M."/>
            <person name="Poon T.W."/>
            <person name="Priest M."/>
            <person name="Roberts A."/>
            <person name="Saif S."/>
            <person name="Shea T."/>
            <person name="Sisk P."/>
            <person name="Sykes S."/>
            <person name="Wortman J."/>
            <person name="Nusbaum C."/>
            <person name="Birren B."/>
        </authorList>
    </citation>
    <scope>NUCLEOTIDE SEQUENCE [LARGE SCALE GENOMIC DNA]</scope>
    <source>
        <strain evidence="10 11">CBS 617.96</strain>
    </source>
</reference>
<evidence type="ECO:0000256" key="3">
    <source>
        <dbReference type="ARBA" id="ARBA00022448"/>
    </source>
</evidence>
<feature type="transmembrane region" description="Helical" evidence="8">
    <location>
        <begin position="146"/>
        <end position="165"/>
    </location>
</feature>
<dbReference type="GO" id="GO:0005351">
    <property type="term" value="F:carbohydrate:proton symporter activity"/>
    <property type="evidence" value="ECO:0007669"/>
    <property type="project" value="TreeGrafter"/>
</dbReference>
<dbReference type="InterPro" id="IPR036259">
    <property type="entry name" value="MFS_trans_sf"/>
</dbReference>
<evidence type="ECO:0000256" key="2">
    <source>
        <dbReference type="ARBA" id="ARBA00010992"/>
    </source>
</evidence>
<accession>W9YVP2</accession>
<feature type="transmembrane region" description="Helical" evidence="8">
    <location>
        <begin position="270"/>
        <end position="291"/>
    </location>
</feature>
<protein>
    <recommendedName>
        <fullName evidence="9">Major facilitator superfamily (MFS) profile domain-containing protein</fullName>
    </recommendedName>
</protein>
<dbReference type="GO" id="GO:0016020">
    <property type="term" value="C:membrane"/>
    <property type="evidence" value="ECO:0007669"/>
    <property type="project" value="UniProtKB-SubCell"/>
</dbReference>
<feature type="transmembrane region" description="Helical" evidence="8">
    <location>
        <begin position="409"/>
        <end position="429"/>
    </location>
</feature>
<evidence type="ECO:0000256" key="1">
    <source>
        <dbReference type="ARBA" id="ARBA00004141"/>
    </source>
</evidence>
<keyword evidence="5 8" id="KW-1133">Transmembrane helix</keyword>
<dbReference type="NCBIfam" id="TIGR00879">
    <property type="entry name" value="SP"/>
    <property type="match status" value="1"/>
</dbReference>
<evidence type="ECO:0000313" key="11">
    <source>
        <dbReference type="Proteomes" id="UP000019484"/>
    </source>
</evidence>
<feature type="transmembrane region" description="Helical" evidence="8">
    <location>
        <begin position="111"/>
        <end position="134"/>
    </location>
</feature>
<dbReference type="PANTHER" id="PTHR48022:SF23">
    <property type="entry name" value="MAJOR FACILITATOR SUPERFAMILY (MFS) PROFILE DOMAIN-CONTAINING PROTEIN"/>
    <property type="match status" value="1"/>
</dbReference>
<dbReference type="PROSITE" id="PS50850">
    <property type="entry name" value="MFS"/>
    <property type="match status" value="1"/>
</dbReference>
<dbReference type="eggNOG" id="KOG0254">
    <property type="taxonomic scope" value="Eukaryota"/>
</dbReference>
<feature type="domain" description="Major facilitator superfamily (MFS) profile" evidence="9">
    <location>
        <begin position="13"/>
        <end position="463"/>
    </location>
</feature>
<gene>
    <name evidence="10" type="ORF">A1O1_02153</name>
</gene>
<dbReference type="PRINTS" id="PR00171">
    <property type="entry name" value="SUGRTRNSPORT"/>
</dbReference>
<name>W9YVP2_9EURO</name>
<dbReference type="PROSITE" id="PS00217">
    <property type="entry name" value="SUGAR_TRANSPORT_2"/>
    <property type="match status" value="1"/>
</dbReference>
<dbReference type="InterPro" id="IPR020846">
    <property type="entry name" value="MFS_dom"/>
</dbReference>
<dbReference type="InterPro" id="IPR005829">
    <property type="entry name" value="Sugar_transporter_CS"/>
</dbReference>
<evidence type="ECO:0000256" key="6">
    <source>
        <dbReference type="ARBA" id="ARBA00023136"/>
    </source>
</evidence>
<dbReference type="InterPro" id="IPR005828">
    <property type="entry name" value="MFS_sugar_transport-like"/>
</dbReference>